<organism evidence="4">
    <name type="scientific">Attheya septentrionalis</name>
    <dbReference type="NCBI Taxonomy" id="420275"/>
    <lineage>
        <taxon>Eukaryota</taxon>
        <taxon>Sar</taxon>
        <taxon>Stramenopiles</taxon>
        <taxon>Ochrophyta</taxon>
        <taxon>Bacillariophyta</taxon>
        <taxon>Coscinodiscophyceae</taxon>
        <taxon>Chaetocerotophycidae</taxon>
        <taxon>Chaetocerotales</taxon>
        <taxon>Attheyaceae</taxon>
        <taxon>Attheya</taxon>
    </lineage>
</organism>
<protein>
    <recommendedName>
        <fullName evidence="5">Transmembrane protein</fullName>
    </recommendedName>
</protein>
<feature type="region of interest" description="Disordered" evidence="1">
    <location>
        <begin position="52"/>
        <end position="97"/>
    </location>
</feature>
<gene>
    <name evidence="4" type="ORF">ASEP1449_LOCUS5809</name>
</gene>
<evidence type="ECO:0008006" key="5">
    <source>
        <dbReference type="Google" id="ProtNLM"/>
    </source>
</evidence>
<evidence type="ECO:0000256" key="3">
    <source>
        <dbReference type="SAM" id="SignalP"/>
    </source>
</evidence>
<dbReference type="EMBL" id="HBHQ01008652">
    <property type="protein sequence ID" value="CAD9813984.1"/>
    <property type="molecule type" value="Transcribed_RNA"/>
</dbReference>
<keyword evidence="2" id="KW-1133">Transmembrane helix</keyword>
<feature type="chain" id="PRO_5030571517" description="Transmembrane protein" evidence="3">
    <location>
        <begin position="24"/>
        <end position="164"/>
    </location>
</feature>
<sequence length="164" mass="17634">MNSVRYVSLVLGVALLILSGVNAFTCHTPATAAAGRRSLARNYHQRRGIATIVKNSEQEDTTTSATTDPQDTADTTRPITTSSTPPTSGVKESLEEKMKKWDATEEEIKKATLGGVVPGGRVDGFDIGLYIMFPIIVLTSVFFGIFPFIMDKIDVSSVGPPPMV</sequence>
<keyword evidence="3" id="KW-0732">Signal</keyword>
<accession>A0A7S2UAU3</accession>
<evidence type="ECO:0000256" key="1">
    <source>
        <dbReference type="SAM" id="MobiDB-lite"/>
    </source>
</evidence>
<feature type="transmembrane region" description="Helical" evidence="2">
    <location>
        <begin position="127"/>
        <end position="149"/>
    </location>
</feature>
<evidence type="ECO:0000256" key="2">
    <source>
        <dbReference type="SAM" id="Phobius"/>
    </source>
</evidence>
<dbReference type="AlphaFoldDB" id="A0A7S2UAU3"/>
<keyword evidence="2" id="KW-0472">Membrane</keyword>
<keyword evidence="2" id="KW-0812">Transmembrane</keyword>
<name>A0A7S2UAU3_9STRA</name>
<feature type="compositionally biased region" description="Low complexity" evidence="1">
    <location>
        <begin position="61"/>
        <end position="88"/>
    </location>
</feature>
<evidence type="ECO:0000313" key="4">
    <source>
        <dbReference type="EMBL" id="CAD9813984.1"/>
    </source>
</evidence>
<feature type="signal peptide" evidence="3">
    <location>
        <begin position="1"/>
        <end position="23"/>
    </location>
</feature>
<reference evidence="4" key="1">
    <citation type="submission" date="2021-01" db="EMBL/GenBank/DDBJ databases">
        <authorList>
            <person name="Corre E."/>
            <person name="Pelletier E."/>
            <person name="Niang G."/>
            <person name="Scheremetjew M."/>
            <person name="Finn R."/>
            <person name="Kale V."/>
            <person name="Holt S."/>
            <person name="Cochrane G."/>
            <person name="Meng A."/>
            <person name="Brown T."/>
            <person name="Cohen L."/>
        </authorList>
    </citation>
    <scope>NUCLEOTIDE SEQUENCE</scope>
    <source>
        <strain evidence="4">CCMP2084</strain>
    </source>
</reference>
<proteinExistence type="predicted"/>